<dbReference type="GO" id="GO:0004674">
    <property type="term" value="F:protein serine/threonine kinase activity"/>
    <property type="evidence" value="ECO:0007669"/>
    <property type="project" value="UniProtKB-KW"/>
</dbReference>
<evidence type="ECO:0000313" key="17">
    <source>
        <dbReference type="EMBL" id="RJP58018.1"/>
    </source>
</evidence>
<keyword evidence="11 14" id="KW-0460">Magnesium</keyword>
<keyword evidence="8 14" id="KW-0547">Nucleotide-binding</keyword>
<dbReference type="Pfam" id="PF07475">
    <property type="entry name" value="Hpr_kinase_C"/>
    <property type="match status" value="1"/>
</dbReference>
<dbReference type="EMBL" id="QZJZ01000072">
    <property type="protein sequence ID" value="RJP58018.1"/>
    <property type="molecule type" value="Genomic_DNA"/>
</dbReference>
<dbReference type="Proteomes" id="UP000266426">
    <property type="component" value="Unassembled WGS sequence"/>
</dbReference>
<comment type="domain">
    <text evidence="14">The Walker A ATP-binding motif also binds Pi and PPi.</text>
</comment>
<dbReference type="InterPro" id="IPR003755">
    <property type="entry name" value="HPr(Ser)_kin/Pase"/>
</dbReference>
<evidence type="ECO:0000256" key="12">
    <source>
        <dbReference type="ARBA" id="ARBA00023268"/>
    </source>
</evidence>
<dbReference type="InterPro" id="IPR011126">
    <property type="entry name" value="Hpr_kin/Pase_Hpr_N"/>
</dbReference>
<evidence type="ECO:0000256" key="7">
    <source>
        <dbReference type="ARBA" id="ARBA00022723"/>
    </source>
</evidence>
<dbReference type="InterPro" id="IPR027417">
    <property type="entry name" value="P-loop_NTPase"/>
</dbReference>
<comment type="caution">
    <text evidence="17">The sequence shown here is derived from an EMBL/GenBank/DDBJ whole genome shotgun (WGS) entry which is preliminary data.</text>
</comment>
<dbReference type="PANTHER" id="PTHR30305:SF1">
    <property type="entry name" value="HPR KINASE_PHOSPHORYLASE"/>
    <property type="match status" value="1"/>
</dbReference>
<evidence type="ECO:0000256" key="5">
    <source>
        <dbReference type="ARBA" id="ARBA00022527"/>
    </source>
</evidence>
<evidence type="ECO:0000256" key="13">
    <source>
        <dbReference type="ARBA" id="ARBA00047657"/>
    </source>
</evidence>
<dbReference type="Gene3D" id="3.40.1390.20">
    <property type="entry name" value="HprK N-terminal domain-like"/>
    <property type="match status" value="1"/>
</dbReference>
<feature type="domain" description="HPr kinase/phosphorylase C-terminal" evidence="16">
    <location>
        <begin position="136"/>
        <end position="304"/>
    </location>
</feature>
<comment type="similarity">
    <text evidence="3 14">Belongs to the HPrK/P family.</text>
</comment>
<dbReference type="HAMAP" id="MF_01249">
    <property type="entry name" value="HPr_kinase"/>
    <property type="match status" value="1"/>
</dbReference>
<protein>
    <recommendedName>
        <fullName evidence="14">HPr kinase/phosphorylase</fullName>
        <shortName evidence="14">HPrK/P</shortName>
        <ecNumber evidence="14">2.7.11.-</ecNumber>
        <ecNumber evidence="14">2.7.4.-</ecNumber>
    </recommendedName>
    <alternativeName>
        <fullName evidence="14">HPr(Ser) kinase/phosphorylase</fullName>
    </alternativeName>
</protein>
<keyword evidence="6 14" id="KW-0808">Transferase</keyword>
<dbReference type="GO" id="GO:0000155">
    <property type="term" value="F:phosphorelay sensor kinase activity"/>
    <property type="evidence" value="ECO:0007669"/>
    <property type="project" value="InterPro"/>
</dbReference>
<dbReference type="InterPro" id="IPR011104">
    <property type="entry name" value="Hpr_kin/Pase_C"/>
</dbReference>
<feature type="binding site" evidence="14">
    <location>
        <position position="166"/>
    </location>
    <ligand>
        <name>Mg(2+)</name>
        <dbReference type="ChEBI" id="CHEBI:18420"/>
    </ligand>
</feature>
<keyword evidence="7 14" id="KW-0479">Metal-binding</keyword>
<dbReference type="SUPFAM" id="SSF53795">
    <property type="entry name" value="PEP carboxykinase-like"/>
    <property type="match status" value="1"/>
</dbReference>
<comment type="catalytic activity">
    <reaction evidence="13 14">
        <text>[HPr protein]-O-phospho-L-serine + phosphate + H(+) = [HPr protein]-L-serine + diphosphate</text>
        <dbReference type="Rhea" id="RHEA:46604"/>
        <dbReference type="Rhea" id="RHEA-COMP:11602"/>
        <dbReference type="Rhea" id="RHEA-COMP:11603"/>
        <dbReference type="ChEBI" id="CHEBI:15378"/>
        <dbReference type="ChEBI" id="CHEBI:29999"/>
        <dbReference type="ChEBI" id="CHEBI:33019"/>
        <dbReference type="ChEBI" id="CHEBI:43474"/>
        <dbReference type="ChEBI" id="CHEBI:83421"/>
    </reaction>
</comment>
<evidence type="ECO:0000256" key="6">
    <source>
        <dbReference type="ARBA" id="ARBA00022679"/>
    </source>
</evidence>
<gene>
    <name evidence="14 17" type="primary">hprK</name>
    <name evidence="17" type="ORF">C4541_09060</name>
</gene>
<dbReference type="FunFam" id="3.40.50.300:FF:000174">
    <property type="entry name" value="HPr kinase/phosphorylase"/>
    <property type="match status" value="1"/>
</dbReference>
<evidence type="ECO:0000259" key="16">
    <source>
        <dbReference type="Pfam" id="PF07475"/>
    </source>
</evidence>
<keyword evidence="12 14" id="KW-0511">Multifunctional enzyme</keyword>
<comment type="function">
    <text evidence="14">Catalyzes the ATP- as well as the pyrophosphate-dependent phosphorylation of a specific serine residue in HPr, a phosphocarrier protein of the phosphoenolpyruvate-dependent sugar phosphotransferase system (PTS). HprK/P also catalyzes the pyrophosphate-producing, inorganic phosphate-dependent dephosphorylation (phosphorolysis) of seryl-phosphorylated HPr (P-Ser-HPr).</text>
</comment>
<feature type="binding site" evidence="14">
    <location>
        <position position="208"/>
    </location>
    <ligand>
        <name>Mg(2+)</name>
        <dbReference type="ChEBI" id="CHEBI:18420"/>
    </ligand>
</feature>
<organism evidence="17 18">
    <name type="scientific">Candidatus Auribacter fodinae</name>
    <dbReference type="NCBI Taxonomy" id="2093366"/>
    <lineage>
        <taxon>Bacteria</taxon>
        <taxon>Pseudomonadati</taxon>
        <taxon>Candidatus Auribacterota</taxon>
        <taxon>Candidatus Auribacteria</taxon>
        <taxon>Candidatus Auribacterales</taxon>
        <taxon>Candidatus Auribacteraceae</taxon>
        <taxon>Candidatus Auribacter</taxon>
    </lineage>
</organism>
<dbReference type="SUPFAM" id="SSF75138">
    <property type="entry name" value="HprK N-terminal domain-like"/>
    <property type="match status" value="1"/>
</dbReference>
<accession>A0A3A4R6V1</accession>
<feature type="region of interest" description="Important for the catalytic mechanism of dephosphorylation" evidence="14">
    <location>
        <begin position="270"/>
        <end position="275"/>
    </location>
</feature>
<dbReference type="CDD" id="cd01918">
    <property type="entry name" value="HprK_C"/>
    <property type="match status" value="1"/>
</dbReference>
<dbReference type="EC" id="2.7.11.-" evidence="14"/>
<feature type="domain" description="HPr(Ser) kinase/phosphorylase N-terminal" evidence="15">
    <location>
        <begin position="9"/>
        <end position="133"/>
    </location>
</feature>
<comment type="cofactor">
    <cofactor evidence="2 14">
        <name>Mg(2+)</name>
        <dbReference type="ChEBI" id="CHEBI:18420"/>
    </cofactor>
</comment>
<dbReference type="GO" id="GO:0004712">
    <property type="term" value="F:protein serine/threonine/tyrosine kinase activity"/>
    <property type="evidence" value="ECO:0007669"/>
    <property type="project" value="UniProtKB-UniRule"/>
</dbReference>
<evidence type="ECO:0000256" key="11">
    <source>
        <dbReference type="ARBA" id="ARBA00022842"/>
    </source>
</evidence>
<comment type="subunit">
    <text evidence="4 14">Homohexamer.</text>
</comment>
<name>A0A3A4R6V1_9BACT</name>
<evidence type="ECO:0000259" key="15">
    <source>
        <dbReference type="Pfam" id="PF02603"/>
    </source>
</evidence>
<reference evidence="17 18" key="1">
    <citation type="journal article" date="2017" name="ISME J.">
        <title>Energy and carbon metabolisms in a deep terrestrial subsurface fluid microbial community.</title>
        <authorList>
            <person name="Momper L."/>
            <person name="Jungbluth S.P."/>
            <person name="Lee M.D."/>
            <person name="Amend J.P."/>
        </authorList>
    </citation>
    <scope>NUCLEOTIDE SEQUENCE [LARGE SCALE GENOMIC DNA]</scope>
    <source>
        <strain evidence="17">SURF_26</strain>
    </source>
</reference>
<dbReference type="NCBIfam" id="TIGR00679">
    <property type="entry name" value="hpr-ser"/>
    <property type="match status" value="1"/>
</dbReference>
<dbReference type="Pfam" id="PF02603">
    <property type="entry name" value="Hpr_kinase_N"/>
    <property type="match status" value="1"/>
</dbReference>
<feature type="active site" evidence="14">
    <location>
        <position position="249"/>
    </location>
</feature>
<dbReference type="GO" id="GO:0000287">
    <property type="term" value="F:magnesium ion binding"/>
    <property type="evidence" value="ECO:0007669"/>
    <property type="project" value="UniProtKB-UniRule"/>
</dbReference>
<comment type="miscellaneous">
    <text evidence="14">Both phosphorylation and phosphorolysis are carried out by the same active site and suggest a common mechanism for both reactions.</text>
</comment>
<dbReference type="GO" id="GO:0005524">
    <property type="term" value="F:ATP binding"/>
    <property type="evidence" value="ECO:0007669"/>
    <property type="project" value="UniProtKB-UniRule"/>
</dbReference>
<feature type="active site" description="Proton acceptor; for phosphorylation activity. Proton donor; for dephosphorylation activity" evidence="14">
    <location>
        <position position="183"/>
    </location>
</feature>
<dbReference type="AlphaFoldDB" id="A0A3A4R6V1"/>
<keyword evidence="5 14" id="KW-0723">Serine/threonine-protein kinase</keyword>
<evidence type="ECO:0000256" key="1">
    <source>
        <dbReference type="ARBA" id="ARBA00001120"/>
    </source>
</evidence>
<comment type="catalytic activity">
    <reaction evidence="1 14">
        <text>[HPr protein]-L-serine + ATP = [HPr protein]-O-phospho-L-serine + ADP + H(+)</text>
        <dbReference type="Rhea" id="RHEA:46600"/>
        <dbReference type="Rhea" id="RHEA-COMP:11602"/>
        <dbReference type="Rhea" id="RHEA-COMP:11603"/>
        <dbReference type="ChEBI" id="CHEBI:15378"/>
        <dbReference type="ChEBI" id="CHEBI:29999"/>
        <dbReference type="ChEBI" id="CHEBI:30616"/>
        <dbReference type="ChEBI" id="CHEBI:83421"/>
        <dbReference type="ChEBI" id="CHEBI:456216"/>
    </reaction>
</comment>
<feature type="active site" evidence="14">
    <location>
        <position position="165"/>
    </location>
</feature>
<proteinExistence type="inferred from homology"/>
<evidence type="ECO:0000256" key="10">
    <source>
        <dbReference type="ARBA" id="ARBA00022840"/>
    </source>
</evidence>
<evidence type="ECO:0000256" key="3">
    <source>
        <dbReference type="ARBA" id="ARBA00006883"/>
    </source>
</evidence>
<evidence type="ECO:0000256" key="14">
    <source>
        <dbReference type="HAMAP-Rule" id="MF_01249"/>
    </source>
</evidence>
<evidence type="ECO:0000256" key="9">
    <source>
        <dbReference type="ARBA" id="ARBA00022777"/>
    </source>
</evidence>
<keyword evidence="10 14" id="KW-0067">ATP-binding</keyword>
<evidence type="ECO:0000256" key="8">
    <source>
        <dbReference type="ARBA" id="ARBA00022741"/>
    </source>
</evidence>
<feature type="region of interest" description="Important for the catalytic mechanism of both phosphorylation and dephosphorylation" evidence="14">
    <location>
        <begin position="207"/>
        <end position="216"/>
    </location>
</feature>
<dbReference type="InterPro" id="IPR028979">
    <property type="entry name" value="Ser_kin/Pase_Hpr-like_N_sf"/>
</dbReference>
<feature type="binding site" evidence="14">
    <location>
        <begin position="159"/>
        <end position="166"/>
    </location>
    <ligand>
        <name>ATP</name>
        <dbReference type="ChEBI" id="CHEBI:30616"/>
    </ligand>
</feature>
<evidence type="ECO:0000313" key="18">
    <source>
        <dbReference type="Proteomes" id="UP000266426"/>
    </source>
</evidence>
<dbReference type="Gene3D" id="3.40.50.300">
    <property type="entry name" value="P-loop containing nucleotide triphosphate hydrolases"/>
    <property type="match status" value="1"/>
</dbReference>
<dbReference type="EC" id="2.7.4.-" evidence="14"/>
<evidence type="ECO:0000256" key="4">
    <source>
        <dbReference type="ARBA" id="ARBA00011643"/>
    </source>
</evidence>
<comment type="caution">
    <text evidence="14">Lacks conserved residue(s) required for the propagation of feature annotation.</text>
</comment>
<dbReference type="PANTHER" id="PTHR30305">
    <property type="entry name" value="PROTEIN YJDM-RELATED"/>
    <property type="match status" value="1"/>
</dbReference>
<dbReference type="GO" id="GO:0006109">
    <property type="term" value="P:regulation of carbohydrate metabolic process"/>
    <property type="evidence" value="ECO:0007669"/>
    <property type="project" value="UniProtKB-UniRule"/>
</dbReference>
<evidence type="ECO:0000256" key="2">
    <source>
        <dbReference type="ARBA" id="ARBA00001946"/>
    </source>
</evidence>
<keyword evidence="9 14" id="KW-0418">Kinase</keyword>
<sequence>MKKRGILVSEFFEHLKEKLSLRLIAGKHGLSNRITVAELNRPGLALAGYTDYYASQRIQVLGKAEISYLNNLSSEECSRRLRSVFSNKVPCIIIARRIKPPVELIKVANEKAIPVLRTHYMTMKLINKATIFLEDRFAPAITINADHVEVFGVGILILGKSGAGKSETALGLVSNGHRLIADDIVKLKLTEAGFVVGEGSSMTRHFMELRGLGIINVQTLFGVGSVKERKKVELIISLEQWDPNKEYERVGIESEYKSLLGIKIPHLTIPVRPGRDIISLVEVAALNYRLKKLGINPALELNNRLLEVMKNKAFGGSSV</sequence>